<dbReference type="OrthoDB" id="4246694at2"/>
<reference evidence="2 3" key="2">
    <citation type="journal article" date="2015" name="Stand. Genomic Sci.">
        <title>Draft genome sequence of marine-derived Streptomyces sp. TP-A0598, a producer of anti-MRSA antibiotic lydicamycins.</title>
        <authorList>
            <person name="Komaki H."/>
            <person name="Ichikawa N."/>
            <person name="Hosoyama A."/>
            <person name="Fujita N."/>
            <person name="Igarashi Y."/>
        </authorList>
    </citation>
    <scope>NUCLEOTIDE SEQUENCE [LARGE SCALE GENOMIC DNA]</scope>
    <source>
        <strain evidence="2 3">NBRC 110027</strain>
    </source>
</reference>
<protein>
    <submittedName>
        <fullName evidence="2">Uncharacterized protein</fullName>
    </submittedName>
</protein>
<evidence type="ECO:0000256" key="1">
    <source>
        <dbReference type="SAM" id="MobiDB-lite"/>
    </source>
</evidence>
<organism evidence="2 3">
    <name type="scientific">Streptomyces lydicamycinicus</name>
    <dbReference type="NCBI Taxonomy" id="1546107"/>
    <lineage>
        <taxon>Bacteria</taxon>
        <taxon>Bacillati</taxon>
        <taxon>Actinomycetota</taxon>
        <taxon>Actinomycetes</taxon>
        <taxon>Kitasatosporales</taxon>
        <taxon>Streptomycetaceae</taxon>
        <taxon>Streptomyces</taxon>
    </lineage>
</organism>
<name>A0A0N7YMM0_9ACTN</name>
<gene>
    <name evidence="2" type="ORF">TPA0598_09_02780</name>
</gene>
<dbReference type="Proteomes" id="UP000048965">
    <property type="component" value="Unassembled WGS sequence"/>
</dbReference>
<proteinExistence type="predicted"/>
<feature type="region of interest" description="Disordered" evidence="1">
    <location>
        <begin position="87"/>
        <end position="141"/>
    </location>
</feature>
<accession>A0A0N7YMM0</accession>
<evidence type="ECO:0000313" key="2">
    <source>
        <dbReference type="EMBL" id="GAO11987.1"/>
    </source>
</evidence>
<keyword evidence="3" id="KW-1185">Reference proteome</keyword>
<sequence length="141" mass="15301">MFPVSLHRGSLFAMQLLHIVVWIGDAWQRVVRLGDYKPPKDGSWYDDLTNELETFLGANPGTFWIATADSPHGVFFGPEVPRLFHLTPPVSAPEPRKPGRPPGLSRIQPASRRVGGACPSEVSDGAANAVQRAGPTHRAGL</sequence>
<dbReference type="AlphaFoldDB" id="A0A0N7YMM0"/>
<reference evidence="3" key="1">
    <citation type="submission" date="2014-09" db="EMBL/GenBank/DDBJ databases">
        <title>Whole genome shotgun sequence of Streptomyces sp. NBRC 110027.</title>
        <authorList>
            <person name="Komaki H."/>
            <person name="Ichikawa N."/>
            <person name="Katano-Makiyama Y."/>
            <person name="Hosoyama A."/>
            <person name="Hashimoto M."/>
            <person name="Uohara A."/>
            <person name="Kitahashi Y."/>
            <person name="Ohji S."/>
            <person name="Kimura A."/>
            <person name="Yamazoe A."/>
            <person name="Igarashi Y."/>
            <person name="Fujita N."/>
        </authorList>
    </citation>
    <scope>NUCLEOTIDE SEQUENCE [LARGE SCALE GENOMIC DNA]</scope>
    <source>
        <strain evidence="3">NBRC 110027</strain>
    </source>
</reference>
<comment type="caution">
    <text evidence="2">The sequence shown here is derived from an EMBL/GenBank/DDBJ whole genome shotgun (WGS) entry which is preliminary data.</text>
</comment>
<evidence type="ECO:0000313" key="3">
    <source>
        <dbReference type="Proteomes" id="UP000048965"/>
    </source>
</evidence>
<dbReference type="EMBL" id="BBNO01000009">
    <property type="protein sequence ID" value="GAO11987.1"/>
    <property type="molecule type" value="Genomic_DNA"/>
</dbReference>
<dbReference type="RefSeq" id="WP_158894793.1">
    <property type="nucleotide sequence ID" value="NZ_BBNO01000009.1"/>
</dbReference>